<name>A9G0D9_SORC5</name>
<evidence type="ECO:0000256" key="1">
    <source>
        <dbReference type="SAM" id="MobiDB-lite"/>
    </source>
</evidence>
<organism evidence="2 3">
    <name type="scientific">Sorangium cellulosum (strain So ce56)</name>
    <name type="common">Polyangium cellulosum (strain So ce56)</name>
    <dbReference type="NCBI Taxonomy" id="448385"/>
    <lineage>
        <taxon>Bacteria</taxon>
        <taxon>Pseudomonadati</taxon>
        <taxon>Myxococcota</taxon>
        <taxon>Polyangia</taxon>
        <taxon>Polyangiales</taxon>
        <taxon>Polyangiaceae</taxon>
        <taxon>Sorangium</taxon>
    </lineage>
</organism>
<keyword evidence="3" id="KW-1185">Reference proteome</keyword>
<dbReference type="AlphaFoldDB" id="A9G0D9"/>
<evidence type="ECO:0000313" key="3">
    <source>
        <dbReference type="Proteomes" id="UP000002139"/>
    </source>
</evidence>
<dbReference type="HOGENOM" id="CLU_2901881_0_0_7"/>
<feature type="compositionally biased region" description="Basic residues" evidence="1">
    <location>
        <begin position="17"/>
        <end position="34"/>
    </location>
</feature>
<feature type="region of interest" description="Disordered" evidence="1">
    <location>
        <begin position="1"/>
        <end position="69"/>
    </location>
</feature>
<accession>A9G0D9</accession>
<proteinExistence type="predicted"/>
<gene>
    <name evidence="2" type="ordered locus">sce8678</name>
</gene>
<protein>
    <submittedName>
        <fullName evidence="2">Uncharacterized protein</fullName>
    </submittedName>
</protein>
<dbReference type="KEGG" id="scl:sce8678"/>
<sequence length="69" mass="7712">MGRMRAPMVSATQQTQRIRRRKARTAGTRRKRFERAHGTPAFPIHPAGYDQNAPDALRAATPAEAQAKK</sequence>
<dbReference type="Proteomes" id="UP000002139">
    <property type="component" value="Chromosome"/>
</dbReference>
<reference evidence="2 3" key="1">
    <citation type="journal article" date="2007" name="Nat. Biotechnol.">
        <title>Complete genome sequence of the myxobacterium Sorangium cellulosum.</title>
        <authorList>
            <person name="Schneiker S."/>
            <person name="Perlova O."/>
            <person name="Kaiser O."/>
            <person name="Gerth K."/>
            <person name="Alici A."/>
            <person name="Altmeyer M.O."/>
            <person name="Bartels D."/>
            <person name="Bekel T."/>
            <person name="Beyer S."/>
            <person name="Bode E."/>
            <person name="Bode H.B."/>
            <person name="Bolten C.J."/>
            <person name="Choudhuri J.V."/>
            <person name="Doss S."/>
            <person name="Elnakady Y.A."/>
            <person name="Frank B."/>
            <person name="Gaigalat L."/>
            <person name="Goesmann A."/>
            <person name="Groeger C."/>
            <person name="Gross F."/>
            <person name="Jelsbak L."/>
            <person name="Jelsbak L."/>
            <person name="Kalinowski J."/>
            <person name="Kegler C."/>
            <person name="Knauber T."/>
            <person name="Konietzny S."/>
            <person name="Kopp M."/>
            <person name="Krause L."/>
            <person name="Krug D."/>
            <person name="Linke B."/>
            <person name="Mahmud T."/>
            <person name="Martinez-Arias R."/>
            <person name="McHardy A.C."/>
            <person name="Merai M."/>
            <person name="Meyer F."/>
            <person name="Mormann S."/>
            <person name="Munoz-Dorado J."/>
            <person name="Perez J."/>
            <person name="Pradella S."/>
            <person name="Rachid S."/>
            <person name="Raddatz G."/>
            <person name="Rosenau F."/>
            <person name="Rueckert C."/>
            <person name="Sasse F."/>
            <person name="Scharfe M."/>
            <person name="Schuster S.C."/>
            <person name="Suen G."/>
            <person name="Treuner-Lange A."/>
            <person name="Velicer G.J."/>
            <person name="Vorholter F.-J."/>
            <person name="Weissman K.J."/>
            <person name="Welch R.D."/>
            <person name="Wenzel S.C."/>
            <person name="Whitworth D.E."/>
            <person name="Wilhelm S."/>
            <person name="Wittmann C."/>
            <person name="Bloecker H."/>
            <person name="Puehler A."/>
            <person name="Mueller R."/>
        </authorList>
    </citation>
    <scope>NUCLEOTIDE SEQUENCE [LARGE SCALE GENOMIC DNA]</scope>
    <source>
        <strain evidence="3">So ce56</strain>
    </source>
</reference>
<dbReference type="EMBL" id="AM746676">
    <property type="protein sequence ID" value="CAN98849.1"/>
    <property type="molecule type" value="Genomic_DNA"/>
</dbReference>
<evidence type="ECO:0000313" key="2">
    <source>
        <dbReference type="EMBL" id="CAN98849.1"/>
    </source>
</evidence>
<dbReference type="STRING" id="448385.sce8678"/>